<reference evidence="6" key="1">
    <citation type="submission" date="2023-10" db="EMBL/GenBank/DDBJ databases">
        <authorList>
            <person name="Hackl T."/>
        </authorList>
    </citation>
    <scope>NUCLEOTIDE SEQUENCE</scope>
</reference>
<evidence type="ECO:0000256" key="1">
    <source>
        <dbReference type="ARBA" id="ARBA00006787"/>
    </source>
</evidence>
<evidence type="ECO:0000256" key="5">
    <source>
        <dbReference type="PIRSR" id="PIRSR604294-1"/>
    </source>
</evidence>
<dbReference type="Proteomes" id="UP001295740">
    <property type="component" value="Unassembled WGS sequence"/>
</dbReference>
<evidence type="ECO:0000256" key="4">
    <source>
        <dbReference type="ARBA" id="ARBA00023004"/>
    </source>
</evidence>
<dbReference type="GO" id="GO:0046872">
    <property type="term" value="F:metal ion binding"/>
    <property type="evidence" value="ECO:0007669"/>
    <property type="project" value="UniProtKB-KW"/>
</dbReference>
<protein>
    <submittedName>
        <fullName evidence="6">Uu.00g105690.m01.CDS01</fullName>
    </submittedName>
</protein>
<dbReference type="EMBL" id="CAUWAG010000004">
    <property type="protein sequence ID" value="CAJ2503175.1"/>
    <property type="molecule type" value="Genomic_DNA"/>
</dbReference>
<sequence>MATEPFPQNGNDGLAGAGHAEEDFERVVHNMRKAAFDEWPNEAGFEGLTEVRGPVGLKVKGSIPAWAAGTLYRTGPGQYNVEDTPKGTFRTTHWFDGFGHSHKFEITADPHSTENPIRVEYTSRRQTQDYVAAIKKTGRLPDVSFGQRQDPCVGIFAKVMSVWRQGPRIERTPTSQNVCVVVNANVPGVAPQSTVAQSSGHRSGSKSLYLTTDARIMKEISADTLEPVGMATQQALDPLLKGPLSCAHAQRDPETGDFFNYNLDLSLYATYRIFRTNASSGTTDILATISQGDIKPAYIHSMFLSPSFVILCVPSTHLGMLGIKVPWNGCITDALEPFDESKRRRWFIVDRLGDRGVVAAYDSPAGFHFHSINSFEEHDDSTGDTNIFCDVVEYPTLDIIRAFEMDVLLNRDGATEKFWRDGNRAEDGLPRLARHKFRVPAKGSQETAQGTAEKVFEIKSPHVGELPTINPAYATKKYRYCYSLPTRGYSTLLDTIVKTDVETRQTLFWDNPKGHSPGEAIFVSRPRTAEDGEKELDEDDGVLMSVVLDGFGKTSYLLCLDAKTMKELGRAECEWAVALGFHGLHAPSDVPPHP</sequence>
<comment type="caution">
    <text evidence="6">The sequence shown here is derived from an EMBL/GenBank/DDBJ whole genome shotgun (WGS) entry which is preliminary data.</text>
</comment>
<feature type="binding site" evidence="5">
    <location>
        <position position="248"/>
    </location>
    <ligand>
        <name>Fe cation</name>
        <dbReference type="ChEBI" id="CHEBI:24875"/>
        <note>catalytic</note>
    </ligand>
</feature>
<dbReference type="Pfam" id="PF03055">
    <property type="entry name" value="RPE65"/>
    <property type="match status" value="1"/>
</dbReference>
<dbReference type="PANTHER" id="PTHR10543">
    <property type="entry name" value="BETA-CAROTENE DIOXYGENASE"/>
    <property type="match status" value="1"/>
</dbReference>
<feature type="binding site" evidence="5">
    <location>
        <position position="582"/>
    </location>
    <ligand>
        <name>Fe cation</name>
        <dbReference type="ChEBI" id="CHEBI:24875"/>
        <note>catalytic</note>
    </ligand>
</feature>
<keyword evidence="2 5" id="KW-0479">Metal-binding</keyword>
<evidence type="ECO:0000313" key="7">
    <source>
        <dbReference type="Proteomes" id="UP001295740"/>
    </source>
</evidence>
<comment type="cofactor">
    <cofactor evidence="5">
        <name>Fe(2+)</name>
        <dbReference type="ChEBI" id="CHEBI:29033"/>
    </cofactor>
    <text evidence="5">Binds 1 Fe(2+) ion per subunit.</text>
</comment>
<dbReference type="PANTHER" id="PTHR10543:SF24">
    <property type="entry name" value="CAROTENOID ISOMEROOXYGENASE"/>
    <property type="match status" value="1"/>
</dbReference>
<keyword evidence="7" id="KW-1185">Reference proteome</keyword>
<gene>
    <name evidence="6" type="ORF">KHLLAP_LOCUS3643</name>
</gene>
<evidence type="ECO:0000256" key="2">
    <source>
        <dbReference type="ARBA" id="ARBA00022723"/>
    </source>
</evidence>
<dbReference type="AlphaFoldDB" id="A0AAI8VE28"/>
<evidence type="ECO:0000313" key="6">
    <source>
        <dbReference type="EMBL" id="CAJ2503175.1"/>
    </source>
</evidence>
<dbReference type="GO" id="GO:0016121">
    <property type="term" value="P:carotene catabolic process"/>
    <property type="evidence" value="ECO:0007669"/>
    <property type="project" value="TreeGrafter"/>
</dbReference>
<feature type="binding site" evidence="5">
    <location>
        <position position="370"/>
    </location>
    <ligand>
        <name>Fe cation</name>
        <dbReference type="ChEBI" id="CHEBI:24875"/>
        <note>catalytic</note>
    </ligand>
</feature>
<dbReference type="InterPro" id="IPR004294">
    <property type="entry name" value="Carotenoid_Oase"/>
</dbReference>
<keyword evidence="4 5" id="KW-0408">Iron</keyword>
<organism evidence="6 7">
    <name type="scientific">Anthostomella pinea</name>
    <dbReference type="NCBI Taxonomy" id="933095"/>
    <lineage>
        <taxon>Eukaryota</taxon>
        <taxon>Fungi</taxon>
        <taxon>Dikarya</taxon>
        <taxon>Ascomycota</taxon>
        <taxon>Pezizomycotina</taxon>
        <taxon>Sordariomycetes</taxon>
        <taxon>Xylariomycetidae</taxon>
        <taxon>Xylariales</taxon>
        <taxon>Xylariaceae</taxon>
        <taxon>Anthostomella</taxon>
    </lineage>
</organism>
<comment type="similarity">
    <text evidence="1">Belongs to the carotenoid oxygenase family.</text>
</comment>
<evidence type="ECO:0000256" key="3">
    <source>
        <dbReference type="ARBA" id="ARBA00023002"/>
    </source>
</evidence>
<keyword evidence="3" id="KW-0560">Oxidoreductase</keyword>
<proteinExistence type="inferred from homology"/>
<name>A0AAI8VE28_9PEZI</name>
<dbReference type="GO" id="GO:0010436">
    <property type="term" value="F:carotenoid dioxygenase activity"/>
    <property type="evidence" value="ECO:0007669"/>
    <property type="project" value="TreeGrafter"/>
</dbReference>
<feature type="binding site" evidence="5">
    <location>
        <position position="300"/>
    </location>
    <ligand>
        <name>Fe cation</name>
        <dbReference type="ChEBI" id="CHEBI:24875"/>
        <note>catalytic</note>
    </ligand>
</feature>
<accession>A0AAI8VE28</accession>